<feature type="signal peptide" evidence="13">
    <location>
        <begin position="1"/>
        <end position="27"/>
    </location>
</feature>
<dbReference type="Pfam" id="PF07715">
    <property type="entry name" value="Plug"/>
    <property type="match status" value="1"/>
</dbReference>
<dbReference type="PROSITE" id="PS00018">
    <property type="entry name" value="EF_HAND_1"/>
    <property type="match status" value="1"/>
</dbReference>
<evidence type="ECO:0000256" key="11">
    <source>
        <dbReference type="PROSITE-ProRule" id="PRU01360"/>
    </source>
</evidence>
<dbReference type="RefSeq" id="WP_271186177.1">
    <property type="nucleotide sequence ID" value="NZ_BSFE01000003.1"/>
</dbReference>
<evidence type="ECO:0000256" key="6">
    <source>
        <dbReference type="ARBA" id="ARBA00023004"/>
    </source>
</evidence>
<dbReference type="InterPro" id="IPR018247">
    <property type="entry name" value="EF_Hand_1_Ca_BS"/>
</dbReference>
<keyword evidence="9 11" id="KW-0472">Membrane</keyword>
<evidence type="ECO:0000313" key="16">
    <source>
        <dbReference type="EMBL" id="GLK51812.1"/>
    </source>
</evidence>
<feature type="domain" description="TonB-dependent receptor-like beta-barrel" evidence="14">
    <location>
        <begin position="282"/>
        <end position="721"/>
    </location>
</feature>
<dbReference type="Pfam" id="PF00593">
    <property type="entry name" value="TonB_dep_Rec_b-barrel"/>
    <property type="match status" value="1"/>
</dbReference>
<evidence type="ECO:0000256" key="9">
    <source>
        <dbReference type="ARBA" id="ARBA00023136"/>
    </source>
</evidence>
<dbReference type="Gene3D" id="2.40.170.20">
    <property type="entry name" value="TonB-dependent receptor, beta-barrel domain"/>
    <property type="match status" value="1"/>
</dbReference>
<keyword evidence="17" id="KW-1185">Reference proteome</keyword>
<evidence type="ECO:0000259" key="15">
    <source>
        <dbReference type="Pfam" id="PF07715"/>
    </source>
</evidence>
<keyword evidence="4" id="KW-0410">Iron transport</keyword>
<dbReference type="GO" id="GO:0009279">
    <property type="term" value="C:cell outer membrane"/>
    <property type="evidence" value="ECO:0007669"/>
    <property type="project" value="UniProtKB-SubCell"/>
</dbReference>
<protein>
    <submittedName>
        <fullName evidence="16">TonB-dependent receptor</fullName>
    </submittedName>
</protein>
<evidence type="ECO:0000259" key="14">
    <source>
        <dbReference type="Pfam" id="PF00593"/>
    </source>
</evidence>
<dbReference type="AlphaFoldDB" id="A0A9W6IK59"/>
<reference evidence="16" key="1">
    <citation type="journal article" date="2014" name="Int. J. Syst. Evol. Microbiol.">
        <title>Complete genome sequence of Corynebacterium casei LMG S-19264T (=DSM 44701T), isolated from a smear-ripened cheese.</title>
        <authorList>
            <consortium name="US DOE Joint Genome Institute (JGI-PGF)"/>
            <person name="Walter F."/>
            <person name="Albersmeier A."/>
            <person name="Kalinowski J."/>
            <person name="Ruckert C."/>
        </authorList>
    </citation>
    <scope>NUCLEOTIDE SEQUENCE</scope>
    <source>
        <strain evidence="16">VKM B-1513</strain>
    </source>
</reference>
<keyword evidence="2 11" id="KW-0813">Transport</keyword>
<evidence type="ECO:0000256" key="7">
    <source>
        <dbReference type="ARBA" id="ARBA00023065"/>
    </source>
</evidence>
<dbReference type="PANTHER" id="PTHR32552:SF81">
    <property type="entry name" value="TONB-DEPENDENT OUTER MEMBRANE RECEPTOR"/>
    <property type="match status" value="1"/>
</dbReference>
<keyword evidence="13" id="KW-0732">Signal</keyword>
<proteinExistence type="inferred from homology"/>
<dbReference type="InterPro" id="IPR036942">
    <property type="entry name" value="Beta-barrel_TonB_sf"/>
</dbReference>
<dbReference type="InterPro" id="IPR000531">
    <property type="entry name" value="Beta-barrel_TonB"/>
</dbReference>
<organism evidence="16 17">
    <name type="scientific">Maricaulis virginensis</name>
    <dbReference type="NCBI Taxonomy" id="144022"/>
    <lineage>
        <taxon>Bacteria</taxon>
        <taxon>Pseudomonadati</taxon>
        <taxon>Pseudomonadota</taxon>
        <taxon>Alphaproteobacteria</taxon>
        <taxon>Maricaulales</taxon>
        <taxon>Maricaulaceae</taxon>
        <taxon>Maricaulis</taxon>
    </lineage>
</organism>
<evidence type="ECO:0000256" key="10">
    <source>
        <dbReference type="ARBA" id="ARBA00023237"/>
    </source>
</evidence>
<dbReference type="GO" id="GO:0006826">
    <property type="term" value="P:iron ion transport"/>
    <property type="evidence" value="ECO:0007669"/>
    <property type="project" value="UniProtKB-KW"/>
</dbReference>
<feature type="domain" description="TonB-dependent receptor plug" evidence="15">
    <location>
        <begin position="51"/>
        <end position="160"/>
    </location>
</feature>
<keyword evidence="3 11" id="KW-1134">Transmembrane beta strand</keyword>
<evidence type="ECO:0000313" key="17">
    <source>
        <dbReference type="Proteomes" id="UP001143486"/>
    </source>
</evidence>
<evidence type="ECO:0000256" key="8">
    <source>
        <dbReference type="ARBA" id="ARBA00023077"/>
    </source>
</evidence>
<dbReference type="Proteomes" id="UP001143486">
    <property type="component" value="Unassembled WGS sequence"/>
</dbReference>
<accession>A0A9W6IK59</accession>
<dbReference type="SUPFAM" id="SSF56935">
    <property type="entry name" value="Porins"/>
    <property type="match status" value="1"/>
</dbReference>
<dbReference type="InterPro" id="IPR039426">
    <property type="entry name" value="TonB-dep_rcpt-like"/>
</dbReference>
<name>A0A9W6IK59_9PROT</name>
<dbReference type="InterPro" id="IPR012910">
    <property type="entry name" value="Plug_dom"/>
</dbReference>
<dbReference type="PROSITE" id="PS52016">
    <property type="entry name" value="TONB_DEPENDENT_REC_3"/>
    <property type="match status" value="1"/>
</dbReference>
<keyword evidence="16" id="KW-0675">Receptor</keyword>
<keyword evidence="5 11" id="KW-0812">Transmembrane</keyword>
<evidence type="ECO:0000256" key="4">
    <source>
        <dbReference type="ARBA" id="ARBA00022496"/>
    </source>
</evidence>
<gene>
    <name evidence="16" type="ORF">GCM10017621_13200</name>
</gene>
<evidence type="ECO:0000256" key="12">
    <source>
        <dbReference type="RuleBase" id="RU003357"/>
    </source>
</evidence>
<dbReference type="EMBL" id="BSFE01000003">
    <property type="protein sequence ID" value="GLK51812.1"/>
    <property type="molecule type" value="Genomic_DNA"/>
</dbReference>
<feature type="chain" id="PRO_5040769455" evidence="13">
    <location>
        <begin position="28"/>
        <end position="767"/>
    </location>
</feature>
<evidence type="ECO:0000256" key="13">
    <source>
        <dbReference type="SAM" id="SignalP"/>
    </source>
</evidence>
<keyword evidence="6" id="KW-0408">Iron</keyword>
<evidence type="ECO:0000256" key="1">
    <source>
        <dbReference type="ARBA" id="ARBA00004571"/>
    </source>
</evidence>
<comment type="subcellular location">
    <subcellularLocation>
        <location evidence="1 11">Cell outer membrane</location>
        <topology evidence="1 11">Multi-pass membrane protein</topology>
    </subcellularLocation>
</comment>
<sequence length="767" mass="83853">MKKTITKAVLLASTVASAALISAPVLAQDDAGAAETRDVITVTARRREETLQDVPLSVSALSGAELERTGAIDITAVAEVTPNVTLEVSRGTNSTLTAFIRGIGQQDPVAGFEAGVGIYVDDVYFNRPQSAVLDIYDVERIEVLRGPQGTLYGRNTVGGAVKYVTSRLDPDAPTLDARINVGSYNQLDQIVSGSVPLTDTFRVGGAVANLQRDGFGDNLYTGQDNYNKDVLGYRVSAEWEPTADLFFRLAYDRVEDDSNPRGGHRLIPSAPGYTPSYPVLDDVFDTRAGLDVVRQSVEAEGLSLTAEWEINEHFTVRNILSSREDASVTPIDFDSLPEGDFDVPAIYENEQFSEEFQLLYSSERLNGVIGYYYLDASAYTVFDVLLDTTLAGLNAQTYGDVDTKTWSLFANFTYDLTDQLSLTVGGRYTEDERTSRVLRRTYLGGFSEYFGGAGVSIATTSDFLGTNTWDDFSPSISLAWQPDAENNFYATFSRGFKGGGFDPRAQTTGAPDFDQNGTVSEAEVFEFMSFDPETVNSYEIGWKYENGRYRHALAYFYMDYTDVQVPGSVGIDTDNDGVNDTFTGVTTNAGAATIQGIEYEGMLDIADDLINPGDNLNLVWAVGILDGQYDQFINAFGVDISDDVEIQNTPDMTASATLTYMTPFAGGDLTMLGTVSHRGDSTQFEVPFEALDQEAYTLFNASVVWDSADDRWQLGLHGRNLTDEEYIVAGYDFVNNTTFAPELGQAGTLTAYYGNPMTITGTIAFRY</sequence>
<keyword evidence="10 11" id="KW-0998">Cell outer membrane</keyword>
<reference evidence="16" key="2">
    <citation type="submission" date="2023-01" db="EMBL/GenBank/DDBJ databases">
        <authorList>
            <person name="Sun Q."/>
            <person name="Evtushenko L."/>
        </authorList>
    </citation>
    <scope>NUCLEOTIDE SEQUENCE</scope>
    <source>
        <strain evidence="16">VKM B-1513</strain>
    </source>
</reference>
<evidence type="ECO:0000256" key="2">
    <source>
        <dbReference type="ARBA" id="ARBA00022448"/>
    </source>
</evidence>
<keyword evidence="7" id="KW-0406">Ion transport</keyword>
<dbReference type="PANTHER" id="PTHR32552">
    <property type="entry name" value="FERRICHROME IRON RECEPTOR-RELATED"/>
    <property type="match status" value="1"/>
</dbReference>
<keyword evidence="8 12" id="KW-0798">TonB box</keyword>
<comment type="similarity">
    <text evidence="11 12">Belongs to the TonB-dependent receptor family.</text>
</comment>
<evidence type="ECO:0000256" key="5">
    <source>
        <dbReference type="ARBA" id="ARBA00022692"/>
    </source>
</evidence>
<evidence type="ECO:0000256" key="3">
    <source>
        <dbReference type="ARBA" id="ARBA00022452"/>
    </source>
</evidence>
<comment type="caution">
    <text evidence="16">The sequence shown here is derived from an EMBL/GenBank/DDBJ whole genome shotgun (WGS) entry which is preliminary data.</text>
</comment>